<sequence>MKAVTPSGFAVRWKATSSSSTRPRPGCQVPSRNGASPSLADRPSSTSRSPARPAPARSRMPHGTAGSGSGSATTSGAPRTAVVHRAAPTSAGTRTTVASPGVAGPRRPNSRVPASQARPSTFSPPASGTSRPAAANCGRRARNQARKPSIGSAGRSPSRR</sequence>
<accession>R1I537</accession>
<evidence type="ECO:0000256" key="1">
    <source>
        <dbReference type="SAM" id="MobiDB-lite"/>
    </source>
</evidence>
<dbReference type="Proteomes" id="UP000014139">
    <property type="component" value="Unassembled WGS sequence"/>
</dbReference>
<feature type="compositionally biased region" description="Low complexity" evidence="1">
    <location>
        <begin position="42"/>
        <end position="77"/>
    </location>
</feature>
<comment type="caution">
    <text evidence="2">The sequence shown here is derived from an EMBL/GenBank/DDBJ whole genome shotgun (WGS) entry which is preliminary data.</text>
</comment>
<keyword evidence="3" id="KW-1185">Reference proteome</keyword>
<dbReference type="AlphaFoldDB" id="R1I537"/>
<organism evidence="2 3">
    <name type="scientific">Amycolatopsis vancoresmycina DSM 44592</name>
    <dbReference type="NCBI Taxonomy" id="1292037"/>
    <lineage>
        <taxon>Bacteria</taxon>
        <taxon>Bacillati</taxon>
        <taxon>Actinomycetota</taxon>
        <taxon>Actinomycetes</taxon>
        <taxon>Pseudonocardiales</taxon>
        <taxon>Pseudonocardiaceae</taxon>
        <taxon>Amycolatopsis</taxon>
    </lineage>
</organism>
<feature type="compositionally biased region" description="Polar residues" evidence="1">
    <location>
        <begin position="117"/>
        <end position="130"/>
    </location>
</feature>
<dbReference type="EMBL" id="AOUO01000203">
    <property type="protein sequence ID" value="EOD67646.1"/>
    <property type="molecule type" value="Genomic_DNA"/>
</dbReference>
<evidence type="ECO:0000313" key="3">
    <source>
        <dbReference type="Proteomes" id="UP000014139"/>
    </source>
</evidence>
<protein>
    <submittedName>
        <fullName evidence="2">Uncharacterized protein</fullName>
    </submittedName>
</protein>
<feature type="region of interest" description="Disordered" evidence="1">
    <location>
        <begin position="1"/>
        <end position="160"/>
    </location>
</feature>
<reference evidence="2 3" key="1">
    <citation type="submission" date="2013-02" db="EMBL/GenBank/DDBJ databases">
        <title>Draft genome sequence of Amycolatopsis vancoresmycina strain DSM 44592T.</title>
        <authorList>
            <person name="Kumar S."/>
            <person name="Kaur N."/>
            <person name="Kaur C."/>
            <person name="Raghava G.P.S."/>
            <person name="Mayilraj S."/>
        </authorList>
    </citation>
    <scope>NUCLEOTIDE SEQUENCE [LARGE SCALE GENOMIC DNA]</scope>
    <source>
        <strain evidence="2 3">DSM 44592</strain>
    </source>
</reference>
<proteinExistence type="predicted"/>
<evidence type="ECO:0000313" key="2">
    <source>
        <dbReference type="EMBL" id="EOD67646.1"/>
    </source>
</evidence>
<gene>
    <name evidence="2" type="ORF">H480_15431</name>
</gene>
<name>R1I537_9PSEU</name>